<keyword evidence="3 7" id="KW-1134">Transmembrane beta strand</keyword>
<dbReference type="OrthoDB" id="9768177at2"/>
<evidence type="ECO:0000313" key="11">
    <source>
        <dbReference type="Proteomes" id="UP000294498"/>
    </source>
</evidence>
<dbReference type="InterPro" id="IPR008969">
    <property type="entry name" value="CarboxyPept-like_regulatory"/>
</dbReference>
<dbReference type="Gene3D" id="2.40.170.20">
    <property type="entry name" value="TonB-dependent receptor, beta-barrel domain"/>
    <property type="match status" value="1"/>
</dbReference>
<dbReference type="EMBL" id="SODV01000002">
    <property type="protein sequence ID" value="TDW96942.1"/>
    <property type="molecule type" value="Genomic_DNA"/>
</dbReference>
<dbReference type="InterPro" id="IPR039426">
    <property type="entry name" value="TonB-dep_rcpt-like"/>
</dbReference>
<evidence type="ECO:0000256" key="7">
    <source>
        <dbReference type="PROSITE-ProRule" id="PRU01360"/>
    </source>
</evidence>
<dbReference type="SUPFAM" id="SSF56935">
    <property type="entry name" value="Porins"/>
    <property type="match status" value="1"/>
</dbReference>
<dbReference type="Proteomes" id="UP000294498">
    <property type="component" value="Unassembled WGS sequence"/>
</dbReference>
<dbReference type="Gene3D" id="2.170.130.10">
    <property type="entry name" value="TonB-dependent receptor, plug domain"/>
    <property type="match status" value="1"/>
</dbReference>
<dbReference type="PROSITE" id="PS52016">
    <property type="entry name" value="TONB_DEPENDENT_REC_3"/>
    <property type="match status" value="1"/>
</dbReference>
<dbReference type="InterPro" id="IPR036942">
    <property type="entry name" value="Beta-barrel_TonB_sf"/>
</dbReference>
<keyword evidence="11" id="KW-1185">Reference proteome</keyword>
<keyword evidence="5 7" id="KW-0472">Membrane</keyword>
<dbReference type="AlphaFoldDB" id="A0A4V3GKU2"/>
<sequence length="1012" mass="110214">MKMNALRYCLLLLCLSLFYHPTIAQNILASGKVTDKTTGLPLAGATVTIKGTPVATTTDVDGSFLIKIPPGHTTVIVTFAGYEPQELEVHNGRLKAKIALIPSEKSLDDVVVIGYGTVKKRDLTGSVSTVKASDIVRSPTGNALEAIQGMVPGMDIVQTSGQANANVNIEIRGTRTFSGNTAPLFIVDGVQGVDPTLLNPNDIASIDVLKDASSTAIYGSQGANGVVIVTTKKGVAGQAKVSYSGYYGVDGWSQFPEPLMGQAYINLRRAAYQNTNPQIWNSPADDSKIFSATELAGIQAGQWVNWIKLIQQNGIRESHSVSVSGGSDKTKAYLSASYYKNSGMVSGNDLTRYNALLNLDQTVTSWFKAGMKGALTYSNVNVRGSDPYSRALYTSPIGVPYDSNGNINVYPEYGNTGVVSPLADNRGAEISTNNTVSTNVAFNGYVDLTPLKGLKLSSVFGVNLANSRQGQFFDSSSLEEVNTKYSYAAINTNNNTFYNWENILNYNHGFGDHQFDFTALTSYTHENALTYSAAGTNLVYNSQLFYNLSGTSALNRTITSNYGRQDNMSYGARLNYGYKGRYLLTLTERVDGASILAPGHKWASFPSAAVAWRMGDETFMHSVRQVSELKWRLSYGVTGNAGITQYGTQSYLINQTMGFENTAAPAYIFNTTIGNENLGWELSKTADFGMDLGLFKNRLNVTADIYNTNTTNIIMPRSLPPSLGVGTTLQNIGSTRNQGIELAINSQNIRTHSFSWSTTLTFTSNREKITGLISGTNIIDGTNPETASLLLGRPIHSFYNYEKLGIWQTSEATEASGLTFGGTAFQPGDIKLADLNHDGKISPDSDRTYIGSAVPKWSSGFLNTFTYKNFDLSVYTIVRWGQMIQDNVLGWYNPAGQGNNSAAYFNYWTPANPTNDYPRPKANESLASVPGYTTLEYVNGSYFKLKTATLGYTLPRKVIRHVWISNLRAYVTCNNIYVKAKSHLIKYYDPEEGGADSAPLTRQLVFGLTVGF</sequence>
<evidence type="ECO:0000256" key="5">
    <source>
        <dbReference type="ARBA" id="ARBA00023136"/>
    </source>
</evidence>
<evidence type="ECO:0000256" key="6">
    <source>
        <dbReference type="ARBA" id="ARBA00023237"/>
    </source>
</evidence>
<name>A0A4V3GKU2_9BACT</name>
<dbReference type="InterPro" id="IPR023996">
    <property type="entry name" value="TonB-dep_OMP_SusC/RagA"/>
</dbReference>
<evidence type="ECO:0000256" key="8">
    <source>
        <dbReference type="SAM" id="SignalP"/>
    </source>
</evidence>
<feature type="signal peptide" evidence="8">
    <location>
        <begin position="1"/>
        <end position="24"/>
    </location>
</feature>
<comment type="subcellular location">
    <subcellularLocation>
        <location evidence="1 7">Cell outer membrane</location>
        <topology evidence="1 7">Multi-pass membrane protein</topology>
    </subcellularLocation>
</comment>
<feature type="chain" id="PRO_5020654775" evidence="8">
    <location>
        <begin position="25"/>
        <end position="1012"/>
    </location>
</feature>
<dbReference type="SUPFAM" id="SSF49464">
    <property type="entry name" value="Carboxypeptidase regulatory domain-like"/>
    <property type="match status" value="1"/>
</dbReference>
<evidence type="ECO:0000256" key="1">
    <source>
        <dbReference type="ARBA" id="ARBA00004571"/>
    </source>
</evidence>
<gene>
    <name evidence="10" type="ORF">EDB95_4778</name>
</gene>
<keyword evidence="4 7" id="KW-0812">Transmembrane</keyword>
<keyword evidence="2 7" id="KW-0813">Transport</keyword>
<dbReference type="RefSeq" id="WP_133998285.1">
    <property type="nucleotide sequence ID" value="NZ_SODV01000002.1"/>
</dbReference>
<protein>
    <submittedName>
        <fullName evidence="10">TonB-linked SusC/RagA family outer membrane protein</fullName>
    </submittedName>
</protein>
<organism evidence="10 11">
    <name type="scientific">Dinghuibacter silviterrae</name>
    <dbReference type="NCBI Taxonomy" id="1539049"/>
    <lineage>
        <taxon>Bacteria</taxon>
        <taxon>Pseudomonadati</taxon>
        <taxon>Bacteroidota</taxon>
        <taxon>Chitinophagia</taxon>
        <taxon>Chitinophagales</taxon>
        <taxon>Chitinophagaceae</taxon>
        <taxon>Dinghuibacter</taxon>
    </lineage>
</organism>
<dbReference type="InterPro" id="IPR012910">
    <property type="entry name" value="Plug_dom"/>
</dbReference>
<dbReference type="Gene3D" id="2.60.40.1120">
    <property type="entry name" value="Carboxypeptidase-like, regulatory domain"/>
    <property type="match status" value="1"/>
</dbReference>
<accession>A0A4V3GKU2</accession>
<reference evidence="10 11" key="1">
    <citation type="submission" date="2019-03" db="EMBL/GenBank/DDBJ databases">
        <title>Genomic Encyclopedia of Type Strains, Phase IV (KMG-IV): sequencing the most valuable type-strain genomes for metagenomic binning, comparative biology and taxonomic classification.</title>
        <authorList>
            <person name="Goeker M."/>
        </authorList>
    </citation>
    <scope>NUCLEOTIDE SEQUENCE [LARGE SCALE GENOMIC DNA]</scope>
    <source>
        <strain evidence="10 11">DSM 100059</strain>
    </source>
</reference>
<comment type="similarity">
    <text evidence="7">Belongs to the TonB-dependent receptor family.</text>
</comment>
<evidence type="ECO:0000256" key="2">
    <source>
        <dbReference type="ARBA" id="ARBA00022448"/>
    </source>
</evidence>
<proteinExistence type="inferred from homology"/>
<dbReference type="Pfam" id="PF13715">
    <property type="entry name" value="CarbopepD_reg_2"/>
    <property type="match status" value="1"/>
</dbReference>
<evidence type="ECO:0000256" key="4">
    <source>
        <dbReference type="ARBA" id="ARBA00022692"/>
    </source>
</evidence>
<dbReference type="InterPro" id="IPR037066">
    <property type="entry name" value="Plug_dom_sf"/>
</dbReference>
<dbReference type="Pfam" id="PF07715">
    <property type="entry name" value="Plug"/>
    <property type="match status" value="1"/>
</dbReference>
<dbReference type="NCBIfam" id="TIGR04057">
    <property type="entry name" value="SusC_RagA_signa"/>
    <property type="match status" value="1"/>
</dbReference>
<dbReference type="GO" id="GO:0009279">
    <property type="term" value="C:cell outer membrane"/>
    <property type="evidence" value="ECO:0007669"/>
    <property type="project" value="UniProtKB-SubCell"/>
</dbReference>
<evidence type="ECO:0000256" key="3">
    <source>
        <dbReference type="ARBA" id="ARBA00022452"/>
    </source>
</evidence>
<feature type="domain" description="TonB-dependent receptor plug" evidence="9">
    <location>
        <begin position="119"/>
        <end position="226"/>
    </location>
</feature>
<dbReference type="InterPro" id="IPR023997">
    <property type="entry name" value="TonB-dep_OMP_SusC/RagA_CS"/>
</dbReference>
<keyword evidence="6 7" id="KW-0998">Cell outer membrane</keyword>
<evidence type="ECO:0000313" key="10">
    <source>
        <dbReference type="EMBL" id="TDW96942.1"/>
    </source>
</evidence>
<keyword evidence="8" id="KW-0732">Signal</keyword>
<comment type="caution">
    <text evidence="10">The sequence shown here is derived from an EMBL/GenBank/DDBJ whole genome shotgun (WGS) entry which is preliminary data.</text>
</comment>
<evidence type="ECO:0000259" key="9">
    <source>
        <dbReference type="Pfam" id="PF07715"/>
    </source>
</evidence>
<dbReference type="NCBIfam" id="TIGR04056">
    <property type="entry name" value="OMP_RagA_SusC"/>
    <property type="match status" value="1"/>
</dbReference>